<feature type="region of interest" description="Disordered" evidence="6">
    <location>
        <begin position="45"/>
        <end position="95"/>
    </location>
</feature>
<dbReference type="InterPro" id="IPR001611">
    <property type="entry name" value="Leu-rich_rpt"/>
</dbReference>
<dbReference type="PANTHER" id="PTHR46545">
    <property type="entry name" value="LEUCINE-RICH REPEAT-CONTAINING PROTEIN 51"/>
    <property type="match status" value="1"/>
</dbReference>
<reference evidence="7 8" key="1">
    <citation type="submission" date="2016-08" db="EMBL/GenBank/DDBJ databases">
        <title>Genomes of anaerobic fungi encode conserved fungal cellulosomes for biomass hydrolysis.</title>
        <authorList>
            <consortium name="DOE Joint Genome Institute"/>
            <person name="Haitjema C.H."/>
            <person name="Gilmore S.P."/>
            <person name="Henske J.K."/>
            <person name="Solomon K.V."/>
            <person name="De Groot R."/>
            <person name="Kuo A."/>
            <person name="Mondo S.J."/>
            <person name="Salamov A.A."/>
            <person name="Labutti K."/>
            <person name="Zhao Z."/>
            <person name="Chiniquy J."/>
            <person name="Barry K."/>
            <person name="Brewer H.M."/>
            <person name="Purvine S.O."/>
            <person name="Wright A.T."/>
            <person name="Boxma B."/>
            <person name="Van Alen T."/>
            <person name="Hackstein J.H."/>
            <person name="Baker S.E."/>
            <person name="Grigoriev I.V."/>
            <person name="O'Malley M.A."/>
        </authorList>
    </citation>
    <scope>NUCLEOTIDE SEQUENCE [LARGE SCALE GENOMIC DNA]</scope>
    <source>
        <strain evidence="8">finn</strain>
    </source>
</reference>
<keyword evidence="3" id="KW-0963">Cytoplasm</keyword>
<sequence>MIEGYKSNKYENVKSVVASSWGVQTAVPLDYSFKEMIEVSEILEEEPRLGKIDQTESSRKKKINKEKDKAKNEEDIESENEEKGENENKESQPGWNKKNINKALIIPMVPISSTYKYHHKDGIPVIEENEKQCVKYVNRALRLSNNNFLSLEGLDVITEKIISDPFKNLSWIDLSFNSLEQIHECILRFENLKTLFLHANKISKITEIDKLAKLPNLKSLTLHGNPIEEDRNYRFYVILMIPQLVSLNFSGISKQEKIGSKGCIVSNPHRNDKKKRSY</sequence>
<evidence type="ECO:0000256" key="2">
    <source>
        <dbReference type="ARBA" id="ARBA00014223"/>
    </source>
</evidence>
<reference evidence="7 8" key="2">
    <citation type="submission" date="2016-08" db="EMBL/GenBank/DDBJ databases">
        <title>Pervasive Adenine N6-methylation of Active Genes in Fungi.</title>
        <authorList>
            <consortium name="DOE Joint Genome Institute"/>
            <person name="Mondo S.J."/>
            <person name="Dannebaum R.O."/>
            <person name="Kuo R.C."/>
            <person name="Labutti K."/>
            <person name="Haridas S."/>
            <person name="Kuo A."/>
            <person name="Salamov A."/>
            <person name="Ahrendt S.R."/>
            <person name="Lipzen A."/>
            <person name="Sullivan W."/>
            <person name="Andreopoulos W.B."/>
            <person name="Clum A."/>
            <person name="Lindquist E."/>
            <person name="Daum C."/>
            <person name="Ramamoorthy G.K."/>
            <person name="Gryganskyi A."/>
            <person name="Culley D."/>
            <person name="Magnuson J.K."/>
            <person name="James T.Y."/>
            <person name="O'Malley M.A."/>
            <person name="Stajich J.E."/>
            <person name="Spatafora J.W."/>
            <person name="Visel A."/>
            <person name="Grigoriev I.V."/>
        </authorList>
    </citation>
    <scope>NUCLEOTIDE SEQUENCE [LARGE SCALE GENOMIC DNA]</scope>
    <source>
        <strain evidence="8">finn</strain>
    </source>
</reference>
<dbReference type="PANTHER" id="PTHR46545:SF1">
    <property type="entry name" value="LEUCINE-RICH REPEAT-CONTAINING PROTEIN 51"/>
    <property type="match status" value="1"/>
</dbReference>
<feature type="compositionally biased region" description="Basic and acidic residues" evidence="6">
    <location>
        <begin position="81"/>
        <end position="90"/>
    </location>
</feature>
<evidence type="ECO:0000313" key="8">
    <source>
        <dbReference type="Proteomes" id="UP000193719"/>
    </source>
</evidence>
<keyword evidence="8" id="KW-1185">Reference proteome</keyword>
<dbReference type="AlphaFoldDB" id="A0A1Y1UU36"/>
<dbReference type="PROSITE" id="PS51450">
    <property type="entry name" value="LRR"/>
    <property type="match status" value="1"/>
</dbReference>
<evidence type="ECO:0000256" key="1">
    <source>
        <dbReference type="ARBA" id="ARBA00004496"/>
    </source>
</evidence>
<dbReference type="EMBL" id="MCFH01000088">
    <property type="protein sequence ID" value="ORX41463.1"/>
    <property type="molecule type" value="Genomic_DNA"/>
</dbReference>
<dbReference type="STRING" id="1754191.A0A1Y1UU36"/>
<proteinExistence type="predicted"/>
<keyword evidence="5" id="KW-0677">Repeat</keyword>
<protein>
    <recommendedName>
        <fullName evidence="2">Leucine-rich repeat-containing protein 51</fullName>
    </recommendedName>
</protein>
<dbReference type="GO" id="GO:0005737">
    <property type="term" value="C:cytoplasm"/>
    <property type="evidence" value="ECO:0007669"/>
    <property type="project" value="UniProtKB-SubCell"/>
</dbReference>
<accession>A0A1Y1UU36</accession>
<evidence type="ECO:0000313" key="7">
    <source>
        <dbReference type="EMBL" id="ORX41463.1"/>
    </source>
</evidence>
<dbReference type="Proteomes" id="UP000193719">
    <property type="component" value="Unassembled WGS sequence"/>
</dbReference>
<dbReference type="SUPFAM" id="SSF52058">
    <property type="entry name" value="L domain-like"/>
    <property type="match status" value="1"/>
</dbReference>
<name>A0A1Y1UU36_9FUNG</name>
<evidence type="ECO:0000256" key="6">
    <source>
        <dbReference type="SAM" id="MobiDB-lite"/>
    </source>
</evidence>
<gene>
    <name evidence="7" type="ORF">BCR36DRAFT_588032</name>
</gene>
<dbReference type="Pfam" id="PF14580">
    <property type="entry name" value="LRR_9"/>
    <property type="match status" value="1"/>
</dbReference>
<dbReference type="InterPro" id="IPR032675">
    <property type="entry name" value="LRR_dom_sf"/>
</dbReference>
<feature type="compositionally biased region" description="Basic and acidic residues" evidence="6">
    <location>
        <begin position="45"/>
        <end position="58"/>
    </location>
</feature>
<evidence type="ECO:0000256" key="3">
    <source>
        <dbReference type="ARBA" id="ARBA00022490"/>
    </source>
</evidence>
<evidence type="ECO:0000256" key="4">
    <source>
        <dbReference type="ARBA" id="ARBA00022614"/>
    </source>
</evidence>
<evidence type="ECO:0000256" key="5">
    <source>
        <dbReference type="ARBA" id="ARBA00022737"/>
    </source>
</evidence>
<dbReference type="Gene3D" id="3.80.10.10">
    <property type="entry name" value="Ribonuclease Inhibitor"/>
    <property type="match status" value="1"/>
</dbReference>
<comment type="subcellular location">
    <subcellularLocation>
        <location evidence="1">Cytoplasm</location>
    </subcellularLocation>
</comment>
<comment type="caution">
    <text evidence="7">The sequence shown here is derived from an EMBL/GenBank/DDBJ whole genome shotgun (WGS) entry which is preliminary data.</text>
</comment>
<organism evidence="7 8">
    <name type="scientific">Piromyces finnis</name>
    <dbReference type="NCBI Taxonomy" id="1754191"/>
    <lineage>
        <taxon>Eukaryota</taxon>
        <taxon>Fungi</taxon>
        <taxon>Fungi incertae sedis</taxon>
        <taxon>Chytridiomycota</taxon>
        <taxon>Chytridiomycota incertae sedis</taxon>
        <taxon>Neocallimastigomycetes</taxon>
        <taxon>Neocallimastigales</taxon>
        <taxon>Neocallimastigaceae</taxon>
        <taxon>Piromyces</taxon>
    </lineage>
</organism>
<dbReference type="OrthoDB" id="433501at2759"/>
<keyword evidence="4" id="KW-0433">Leucine-rich repeat</keyword>